<evidence type="ECO:0000313" key="5">
    <source>
        <dbReference type="Proteomes" id="UP001168146"/>
    </source>
</evidence>
<feature type="transmembrane region" description="Helical" evidence="2">
    <location>
        <begin position="577"/>
        <end position="596"/>
    </location>
</feature>
<gene>
    <name evidence="4" type="ORF">LTR82_010485</name>
</gene>
<feature type="compositionally biased region" description="Acidic residues" evidence="1">
    <location>
        <begin position="292"/>
        <end position="301"/>
    </location>
</feature>
<feature type="transmembrane region" description="Helical" evidence="2">
    <location>
        <begin position="518"/>
        <end position="536"/>
    </location>
</feature>
<feature type="region of interest" description="Disordered" evidence="1">
    <location>
        <begin position="32"/>
        <end position="53"/>
    </location>
</feature>
<dbReference type="Pfam" id="PF01585">
    <property type="entry name" value="G-patch"/>
    <property type="match status" value="1"/>
</dbReference>
<feature type="compositionally biased region" description="Polar residues" evidence="1">
    <location>
        <begin position="32"/>
        <end position="42"/>
    </location>
</feature>
<keyword evidence="2" id="KW-0472">Membrane</keyword>
<feature type="domain" description="G-patch" evidence="3">
    <location>
        <begin position="119"/>
        <end position="167"/>
    </location>
</feature>
<reference evidence="4" key="1">
    <citation type="submission" date="2021-12" db="EMBL/GenBank/DDBJ databases">
        <title>Black yeast isolated from Biological Soil Crust.</title>
        <authorList>
            <person name="Kurbessoian T."/>
        </authorList>
    </citation>
    <scope>NUCLEOTIDE SEQUENCE</scope>
    <source>
        <strain evidence="4">CCFEE 5208</strain>
    </source>
</reference>
<feature type="transmembrane region" description="Helical" evidence="2">
    <location>
        <begin position="444"/>
        <end position="463"/>
    </location>
</feature>
<evidence type="ECO:0000256" key="1">
    <source>
        <dbReference type="SAM" id="MobiDB-lite"/>
    </source>
</evidence>
<protein>
    <recommendedName>
        <fullName evidence="3">G-patch domain-containing protein</fullName>
    </recommendedName>
</protein>
<evidence type="ECO:0000313" key="4">
    <source>
        <dbReference type="EMBL" id="KAK0318424.1"/>
    </source>
</evidence>
<dbReference type="SMART" id="SM00443">
    <property type="entry name" value="G_patch"/>
    <property type="match status" value="1"/>
</dbReference>
<feature type="transmembrane region" description="Helical" evidence="2">
    <location>
        <begin position="407"/>
        <end position="424"/>
    </location>
</feature>
<dbReference type="AlphaFoldDB" id="A0AAN6FHB8"/>
<feature type="transmembrane region" description="Helical" evidence="2">
    <location>
        <begin position="548"/>
        <end position="565"/>
    </location>
</feature>
<organism evidence="4 5">
    <name type="scientific">Friedmanniomyces endolithicus</name>
    <dbReference type="NCBI Taxonomy" id="329885"/>
    <lineage>
        <taxon>Eukaryota</taxon>
        <taxon>Fungi</taxon>
        <taxon>Dikarya</taxon>
        <taxon>Ascomycota</taxon>
        <taxon>Pezizomycotina</taxon>
        <taxon>Dothideomycetes</taxon>
        <taxon>Dothideomycetidae</taxon>
        <taxon>Mycosphaerellales</taxon>
        <taxon>Teratosphaeriaceae</taxon>
        <taxon>Friedmanniomyces</taxon>
    </lineage>
</organism>
<dbReference type="InterPro" id="IPR000467">
    <property type="entry name" value="G_patch_dom"/>
</dbReference>
<feature type="transmembrane region" description="Helical" evidence="2">
    <location>
        <begin position="379"/>
        <end position="400"/>
    </location>
</feature>
<proteinExistence type="predicted"/>
<accession>A0AAN6FHB8</accession>
<keyword evidence="2" id="KW-1133">Transmembrane helix</keyword>
<name>A0AAN6FHB8_9PEZI</name>
<feature type="region of interest" description="Disordered" evidence="1">
    <location>
        <begin position="258"/>
        <end position="301"/>
    </location>
</feature>
<dbReference type="Proteomes" id="UP001168146">
    <property type="component" value="Unassembled WGS sequence"/>
</dbReference>
<evidence type="ECO:0000256" key="2">
    <source>
        <dbReference type="SAM" id="Phobius"/>
    </source>
</evidence>
<dbReference type="PANTHER" id="PTHR35859">
    <property type="entry name" value="NONSELECTIVE CATION CHANNEL PROTEIN"/>
    <property type="match status" value="1"/>
</dbReference>
<dbReference type="PROSITE" id="PS50174">
    <property type="entry name" value="G_PATCH"/>
    <property type="match status" value="1"/>
</dbReference>
<comment type="caution">
    <text evidence="4">The sequence shown here is derived from an EMBL/GenBank/DDBJ whole genome shotgun (WGS) entry which is preliminary data.</text>
</comment>
<dbReference type="GO" id="GO:0003676">
    <property type="term" value="F:nucleic acid binding"/>
    <property type="evidence" value="ECO:0007669"/>
    <property type="project" value="InterPro"/>
</dbReference>
<dbReference type="PANTHER" id="PTHR35859:SF5">
    <property type="entry name" value="ION TRANSPORT DOMAIN-CONTAINING PROTEIN"/>
    <property type="match status" value="1"/>
</dbReference>
<dbReference type="InterPro" id="IPR052971">
    <property type="entry name" value="TRP_calcium_channel"/>
</dbReference>
<feature type="transmembrane region" description="Helical" evidence="2">
    <location>
        <begin position="475"/>
        <end position="498"/>
    </location>
</feature>
<sequence>MAATPADEYEVPLRDQRFFGAGVKRRRIQFVASTDESATTPSLPTPPRDSASKRYLDIVLKASDETERTSSEEATSPEQRACEICHRPLRTKDAVLPHESSIAHQICLQHSHPPSHIDRTRRGLAVLEGHGWSPDSRLGLGAEGEGRMHPVKAVKNPERAGLGARQEEPKAVKKAVMLDAGKVKLLQLEGKKKAEQLRNAFYRSEEVEKYLADDDRGVGRARGLACELVAWRFVTHLTEPDAIDFLCYELPAVSKDGNAQTPNGLDGTEEALPVPETTPLLDGGRAEPDQSFADEDEETTSPDEATSFASFFAGLNALEIAAVADAKRFLCQKSIQRVVDGIWKGDITFWETFGQHSVKQAKVYNERRSDPFCRLRVPLYSKVFEVMFFAAFLAFYYIVLEQKSAHTVTGAEIMLYIWFASFAYNEAVEFWDAGIAFYAIDFWSLWDLGIIATGVAFLVVRIVGMAKNDHELSDIAFDILSVEALFLVPRICSLLSLVPYFGTLIPCLKEMAKDFIKFLSLVAILYVGFDTTFVFLARGTMSAGKINWILIQVFFGSSYLGFGIAEEISPLLGPPLMFVFVCLTNFLLLSTLISLLSNSLTKVIEHAREEYLSVYAIFVLEASTSNRLTYFIPPLNLLPVLLRPLRLVMSAEKLRTLRIVLLKATHWPFVGLILAWERARLYWNQGRKVRPSFGLSKRGPYATRKARRDLSGMSFQQPLLATAPVQPPLDEQAHADRSCSDIPTKQLTAAPETVEALESAVHELRAQVKALASILASEKSKSQPTQ</sequence>
<dbReference type="InterPro" id="IPR056336">
    <property type="entry name" value="YVC1_C"/>
</dbReference>
<dbReference type="Pfam" id="PF23317">
    <property type="entry name" value="YVC1_C"/>
    <property type="match status" value="1"/>
</dbReference>
<dbReference type="EMBL" id="JASUXU010000036">
    <property type="protein sequence ID" value="KAK0318424.1"/>
    <property type="molecule type" value="Genomic_DNA"/>
</dbReference>
<evidence type="ECO:0000259" key="3">
    <source>
        <dbReference type="PROSITE" id="PS50174"/>
    </source>
</evidence>
<keyword evidence="2" id="KW-0812">Transmembrane</keyword>